<reference evidence="10 11" key="1">
    <citation type="submission" date="2018-11" db="EMBL/GenBank/DDBJ databases">
        <authorList>
            <person name="Wuyts S."/>
        </authorList>
    </citation>
    <scope>NUCLEOTIDE SEQUENCE [LARGE SCALE GENOMIC DNA]</scope>
    <source>
        <strain evidence="10">Lactobacillus mudanjiangensis AMBF249</strain>
    </source>
</reference>
<dbReference type="RefSeq" id="WP_130845062.1">
    <property type="nucleotide sequence ID" value="NZ_BJDY01000004.1"/>
</dbReference>
<dbReference type="PRINTS" id="PR00368">
    <property type="entry name" value="FADPNR"/>
</dbReference>
<evidence type="ECO:0000259" key="9">
    <source>
        <dbReference type="Pfam" id="PF07992"/>
    </source>
</evidence>
<dbReference type="InterPro" id="IPR004099">
    <property type="entry name" value="Pyr_nucl-diS_OxRdtase_dimer"/>
</dbReference>
<evidence type="ECO:0000313" key="11">
    <source>
        <dbReference type="Proteomes" id="UP000289996"/>
    </source>
</evidence>
<keyword evidence="3" id="KW-0285">Flavoprotein</keyword>
<dbReference type="GO" id="GO:0016491">
    <property type="term" value="F:oxidoreductase activity"/>
    <property type="evidence" value="ECO:0007669"/>
    <property type="project" value="UniProtKB-KW"/>
</dbReference>
<protein>
    <submittedName>
        <fullName evidence="10">NADH oxidase [Lactobacillus allii]</fullName>
    </submittedName>
</protein>
<evidence type="ECO:0000256" key="1">
    <source>
        <dbReference type="ARBA" id="ARBA00001974"/>
    </source>
</evidence>
<dbReference type="EMBL" id="UYIG01000141">
    <property type="protein sequence ID" value="VDG29437.1"/>
    <property type="molecule type" value="Genomic_DNA"/>
</dbReference>
<dbReference type="PANTHER" id="PTHR43429">
    <property type="entry name" value="PYRIDINE NUCLEOTIDE-DISULFIDE OXIDOREDUCTASE DOMAIN-CONTAINING"/>
    <property type="match status" value="1"/>
</dbReference>
<dbReference type="InterPro" id="IPR016156">
    <property type="entry name" value="FAD/NAD-linked_Rdtase_dimer_sf"/>
</dbReference>
<dbReference type="PRINTS" id="PR00411">
    <property type="entry name" value="PNDRDTASEI"/>
</dbReference>
<comment type="cofactor">
    <cofactor evidence="1">
        <name>FAD</name>
        <dbReference type="ChEBI" id="CHEBI:57692"/>
    </cofactor>
</comment>
<evidence type="ECO:0000259" key="8">
    <source>
        <dbReference type="Pfam" id="PF02852"/>
    </source>
</evidence>
<keyword evidence="11" id="KW-1185">Reference proteome</keyword>
<name>A0A660E8J6_9LACO</name>
<keyword evidence="7" id="KW-0676">Redox-active center</keyword>
<sequence>MKVIVVGCTHAGIAAIKQILKTYPDAEITAYERQASISYLSCATYLHIEGTVEDLSAALYAEPADFVKQGVNMKVEHDVIRIDTMAHTVRVQNLVTREMFTDHYDKLIMTTGSITAIPAITGIENPKVLLCKTYDQANNLCESTIDAKKIAIIGGGYVGVELAEGYANTGREVVLIQQTAHVLDKYIEPLIANQVMDVLADHGVKVVLSTQVSAFEDTEDGSLMVRTNSGDFEVDMAAMSAGMIPYTDLLDGKVDMADNGAIVVDDYAQTSDPDILAAGDAALSHYNPTRGMIYTPLASQAVRQGALAGINVGERRLRTLGTQATTGMFVFKHTIVTTGLTMAAAQDAKLNAAMAVYQGNYRPEFMPNAYPVTVVLVYDRNNRHILGAQLMSQHDVSQAANTVSALIQTESTIDQLAFLDMLFSPSFNQPFNYLNLVAQIAVEQEHGYLRT</sequence>
<evidence type="ECO:0000256" key="7">
    <source>
        <dbReference type="ARBA" id="ARBA00023284"/>
    </source>
</evidence>
<dbReference type="SUPFAM" id="SSF51905">
    <property type="entry name" value="FAD/NAD(P)-binding domain"/>
    <property type="match status" value="1"/>
</dbReference>
<dbReference type="AlphaFoldDB" id="A0A660E8J6"/>
<evidence type="ECO:0000256" key="2">
    <source>
        <dbReference type="ARBA" id="ARBA00009130"/>
    </source>
</evidence>
<dbReference type="Gene3D" id="3.50.50.60">
    <property type="entry name" value="FAD/NAD(P)-binding domain"/>
    <property type="match status" value="2"/>
</dbReference>
<accession>A0A660E8J6</accession>
<feature type="domain" description="Pyridine nucleotide-disulphide oxidoreductase dimerisation" evidence="8">
    <location>
        <begin position="329"/>
        <end position="428"/>
    </location>
</feature>
<dbReference type="InterPro" id="IPR050260">
    <property type="entry name" value="FAD-bd_OxRdtase"/>
</dbReference>
<keyword evidence="5" id="KW-0560">Oxidoreductase</keyword>
<evidence type="ECO:0000256" key="3">
    <source>
        <dbReference type="ARBA" id="ARBA00022630"/>
    </source>
</evidence>
<feature type="domain" description="FAD/NAD(P)-binding" evidence="9">
    <location>
        <begin position="1"/>
        <end position="305"/>
    </location>
</feature>
<dbReference type="OrthoDB" id="9802028at2"/>
<dbReference type="InterPro" id="IPR036188">
    <property type="entry name" value="FAD/NAD-bd_sf"/>
</dbReference>
<dbReference type="Gene3D" id="3.30.390.30">
    <property type="match status" value="1"/>
</dbReference>
<dbReference type="Proteomes" id="UP000289996">
    <property type="component" value="Unassembled WGS sequence"/>
</dbReference>
<evidence type="ECO:0000256" key="6">
    <source>
        <dbReference type="ARBA" id="ARBA00023097"/>
    </source>
</evidence>
<dbReference type="SUPFAM" id="SSF55424">
    <property type="entry name" value="FAD/NAD-linked reductases, dimerisation (C-terminal) domain"/>
    <property type="match status" value="1"/>
</dbReference>
<dbReference type="InterPro" id="IPR023753">
    <property type="entry name" value="FAD/NAD-binding_dom"/>
</dbReference>
<proteinExistence type="inferred from homology"/>
<comment type="similarity">
    <text evidence="2">Belongs to the class-III pyridine nucleotide-disulfide oxidoreductase family.</text>
</comment>
<dbReference type="Pfam" id="PF02852">
    <property type="entry name" value="Pyr_redox_dim"/>
    <property type="match status" value="1"/>
</dbReference>
<evidence type="ECO:0000256" key="4">
    <source>
        <dbReference type="ARBA" id="ARBA00022827"/>
    </source>
</evidence>
<dbReference type="PANTHER" id="PTHR43429:SF1">
    <property type="entry name" value="NAD(P)H SULFUR OXIDOREDUCTASE (COA-DEPENDENT)"/>
    <property type="match status" value="1"/>
</dbReference>
<evidence type="ECO:0000256" key="5">
    <source>
        <dbReference type="ARBA" id="ARBA00023002"/>
    </source>
</evidence>
<organism evidence="10 11">
    <name type="scientific">Lactiplantibacillus mudanjiangensis</name>
    <dbReference type="NCBI Taxonomy" id="1296538"/>
    <lineage>
        <taxon>Bacteria</taxon>
        <taxon>Bacillati</taxon>
        <taxon>Bacillota</taxon>
        <taxon>Bacilli</taxon>
        <taxon>Lactobacillales</taxon>
        <taxon>Lactobacillaceae</taxon>
        <taxon>Lactiplantibacillus</taxon>
    </lineage>
</organism>
<keyword evidence="6" id="KW-0558">Oxidation</keyword>
<dbReference type="Pfam" id="PF07992">
    <property type="entry name" value="Pyr_redox_2"/>
    <property type="match status" value="1"/>
</dbReference>
<gene>
    <name evidence="10" type="ORF">MUDAN_MDHGFNIF_00992</name>
</gene>
<keyword evidence="4" id="KW-0274">FAD</keyword>
<evidence type="ECO:0000313" key="10">
    <source>
        <dbReference type="EMBL" id="VDG29437.1"/>
    </source>
</evidence>